<dbReference type="Pfam" id="PF13374">
    <property type="entry name" value="TPR_10"/>
    <property type="match status" value="1"/>
</dbReference>
<name>A0ABP5F7B4_9ACTN</name>
<dbReference type="SUPFAM" id="SSF48452">
    <property type="entry name" value="TPR-like"/>
    <property type="match status" value="2"/>
</dbReference>
<evidence type="ECO:0000256" key="1">
    <source>
        <dbReference type="PROSITE-ProRule" id="PRU00339"/>
    </source>
</evidence>
<accession>A0ABP5F7B4</accession>
<evidence type="ECO:0000259" key="3">
    <source>
        <dbReference type="Pfam" id="PF00931"/>
    </source>
</evidence>
<dbReference type="EMBL" id="BAAAQN010000003">
    <property type="protein sequence ID" value="GAA2014910.1"/>
    <property type="molecule type" value="Genomic_DNA"/>
</dbReference>
<dbReference type="InterPro" id="IPR027417">
    <property type="entry name" value="P-loop_NTPase"/>
</dbReference>
<dbReference type="PANTHER" id="PTHR47691">
    <property type="entry name" value="REGULATOR-RELATED"/>
    <property type="match status" value="1"/>
</dbReference>
<dbReference type="SMART" id="SM00028">
    <property type="entry name" value="TPR"/>
    <property type="match status" value="7"/>
</dbReference>
<proteinExistence type="predicted"/>
<dbReference type="SUPFAM" id="SSF52540">
    <property type="entry name" value="P-loop containing nucleoside triphosphate hydrolases"/>
    <property type="match status" value="1"/>
</dbReference>
<evidence type="ECO:0000256" key="2">
    <source>
        <dbReference type="SAM" id="MobiDB-lite"/>
    </source>
</evidence>
<dbReference type="Gene3D" id="1.25.40.10">
    <property type="entry name" value="Tetratricopeptide repeat domain"/>
    <property type="match status" value="2"/>
</dbReference>
<dbReference type="InterPro" id="IPR011990">
    <property type="entry name" value="TPR-like_helical_dom_sf"/>
</dbReference>
<gene>
    <name evidence="4" type="ORF">GCM10009839_07500</name>
</gene>
<comment type="caution">
    <text evidence="4">The sequence shown here is derived from an EMBL/GenBank/DDBJ whole genome shotgun (WGS) entry which is preliminary data.</text>
</comment>
<dbReference type="PANTHER" id="PTHR47691:SF3">
    <property type="entry name" value="HTH-TYPE TRANSCRIPTIONAL REGULATOR RV0890C-RELATED"/>
    <property type="match status" value="1"/>
</dbReference>
<feature type="domain" description="NB-ARC" evidence="3">
    <location>
        <begin position="169"/>
        <end position="312"/>
    </location>
</feature>
<evidence type="ECO:0000313" key="4">
    <source>
        <dbReference type="EMBL" id="GAA2014910.1"/>
    </source>
</evidence>
<dbReference type="InterPro" id="IPR001387">
    <property type="entry name" value="Cro/C1-type_HTH"/>
</dbReference>
<feature type="repeat" description="TPR" evidence="1">
    <location>
        <begin position="711"/>
        <end position="744"/>
    </location>
</feature>
<protein>
    <recommendedName>
        <fullName evidence="3">NB-ARC domain-containing protein</fullName>
    </recommendedName>
</protein>
<feature type="region of interest" description="Disordered" evidence="2">
    <location>
        <begin position="91"/>
        <end position="132"/>
    </location>
</feature>
<dbReference type="CDD" id="cd00093">
    <property type="entry name" value="HTH_XRE"/>
    <property type="match status" value="1"/>
</dbReference>
<dbReference type="Pfam" id="PF13424">
    <property type="entry name" value="TPR_12"/>
    <property type="match status" value="2"/>
</dbReference>
<keyword evidence="5" id="KW-1185">Reference proteome</keyword>
<dbReference type="PROSITE" id="PS50005">
    <property type="entry name" value="TPR"/>
    <property type="match status" value="1"/>
</dbReference>
<dbReference type="InterPro" id="IPR019734">
    <property type="entry name" value="TPR_rpt"/>
</dbReference>
<organism evidence="4 5">
    <name type="scientific">Catenulispora yoronensis</name>
    <dbReference type="NCBI Taxonomy" id="450799"/>
    <lineage>
        <taxon>Bacteria</taxon>
        <taxon>Bacillati</taxon>
        <taxon>Actinomycetota</taxon>
        <taxon>Actinomycetes</taxon>
        <taxon>Catenulisporales</taxon>
        <taxon>Catenulisporaceae</taxon>
        <taxon>Catenulispora</taxon>
    </lineage>
</organism>
<dbReference type="Gene3D" id="3.40.50.300">
    <property type="entry name" value="P-loop containing nucleotide triphosphate hydrolases"/>
    <property type="match status" value="1"/>
</dbReference>
<feature type="compositionally biased region" description="Basic and acidic residues" evidence="2">
    <location>
        <begin position="98"/>
        <end position="112"/>
    </location>
</feature>
<dbReference type="Pfam" id="PF00931">
    <property type="entry name" value="NB-ARC"/>
    <property type="match status" value="1"/>
</dbReference>
<sequence>MNNGTQGVDGRRTVRDLLDELNTWRIRAARGTGKARMPLRELSAASGVPRSSLADYLSGATLMPADVLDAVVLALGATPQEARDWANAWERAAAAHPHRSENGAEHREDGSDRPAAGADRSPRPPGQLPADVTAFTGRQPALKQLDELLEYDSARGADHDSAPAVVLSALAGTAGVGKTALAVHWAHQSRDHFPDGQLYANLRGYDSDEPVPPDAVLERFLRALGADAVPPDVDERGALYRSLLFQRRVLIVLDNVRTAEQVRPLLPGTPGCFVLVTSRDDLSGLVVRNGAHRIVLDRLSDAEATELLSRVLGPHRTLDEPEACAELVRLCAGLPLALRVAAERVARHPDRTPLAEIIGGLAGEDRSLDLLDDTGDPLADVRTVFSWSYHALPDPAARLFRLLGLYPGSDIDPVGAANLAGVPEGEARNQLEILAGGHLLERAAGNRYTLHDLLRAYAAELARQSLPDPERQAAVVRVLDAYRYTANTAMDLVNPHRRRLPEQVVEVTPAAVPWPGFADADQATAWLEAERTNLLLVIRHAATAGHPDHAWQLAQILWTFYAVAGHTDDLLESHRHALAAATESGGDYALGETLHNCAVAHFSLGRYQATIDHFERALPYRRAFGDRRGEGATLGNLGAVHQVLGQFDLALGYHRQALTVAREAGDRYGEGIVLGNIATVTGDVGRYREAIEQTGLALAIHRENDDRVGQARALSNLGQFHTNIGQYDQARTALTEAVALAEQAGARQVLGNAICDLASLHSNLGDYDLADGYCRQALKIAHDLGDPDGEAAALNALGVLCLRRGEPRAALDHLQRALTVWLGGDHPRWQATAHRSIGDVHLALDDPQASLDSYRAALAVSTTGGSLVEVGDAEAGIARALLALTPPDRDGAREHLRRALEAFKGLDSSEEEPARALLATLTDAGP</sequence>
<dbReference type="PRINTS" id="PR00364">
    <property type="entry name" value="DISEASERSIST"/>
</dbReference>
<dbReference type="RefSeq" id="WP_344664048.1">
    <property type="nucleotide sequence ID" value="NZ_BAAAQN010000003.1"/>
</dbReference>
<evidence type="ECO:0000313" key="5">
    <source>
        <dbReference type="Proteomes" id="UP001500751"/>
    </source>
</evidence>
<dbReference type="Proteomes" id="UP001500751">
    <property type="component" value="Unassembled WGS sequence"/>
</dbReference>
<keyword evidence="1" id="KW-0802">TPR repeat</keyword>
<dbReference type="InterPro" id="IPR002182">
    <property type="entry name" value="NB-ARC"/>
</dbReference>
<reference evidence="5" key="1">
    <citation type="journal article" date="2019" name="Int. J. Syst. Evol. Microbiol.">
        <title>The Global Catalogue of Microorganisms (GCM) 10K type strain sequencing project: providing services to taxonomists for standard genome sequencing and annotation.</title>
        <authorList>
            <consortium name="The Broad Institute Genomics Platform"/>
            <consortium name="The Broad Institute Genome Sequencing Center for Infectious Disease"/>
            <person name="Wu L."/>
            <person name="Ma J."/>
        </authorList>
    </citation>
    <scope>NUCLEOTIDE SEQUENCE [LARGE SCALE GENOMIC DNA]</scope>
    <source>
        <strain evidence="5">JCM 16014</strain>
    </source>
</reference>